<keyword evidence="3" id="KW-1185">Reference proteome</keyword>
<dbReference type="PROSITE" id="PS51257">
    <property type="entry name" value="PROKAR_LIPOPROTEIN"/>
    <property type="match status" value="1"/>
</dbReference>
<dbReference type="AlphaFoldDB" id="A0A927AUV1"/>
<dbReference type="Proteomes" id="UP000598820">
    <property type="component" value="Unassembled WGS sequence"/>
</dbReference>
<organism evidence="2 3">
    <name type="scientific">Spirosoma profusum</name>
    <dbReference type="NCBI Taxonomy" id="2771354"/>
    <lineage>
        <taxon>Bacteria</taxon>
        <taxon>Pseudomonadati</taxon>
        <taxon>Bacteroidota</taxon>
        <taxon>Cytophagia</taxon>
        <taxon>Cytophagales</taxon>
        <taxon>Cytophagaceae</taxon>
        <taxon>Spirosoma</taxon>
    </lineage>
</organism>
<evidence type="ECO:0000313" key="2">
    <source>
        <dbReference type="EMBL" id="MBD2704831.1"/>
    </source>
</evidence>
<evidence type="ECO:0000313" key="3">
    <source>
        <dbReference type="Proteomes" id="UP000598820"/>
    </source>
</evidence>
<dbReference type="InterPro" id="IPR013783">
    <property type="entry name" value="Ig-like_fold"/>
</dbReference>
<protein>
    <submittedName>
        <fullName evidence="2">PKD domain-containing protein</fullName>
    </submittedName>
</protein>
<feature type="domain" description="PKD" evidence="1">
    <location>
        <begin position="46"/>
        <end position="115"/>
    </location>
</feature>
<sequence>MRLTFFFLTVIILTLQSCKKTEADVDLVPKGSALFSYQVTPEGDGKVVFMADSSQKVREFIWDFGDGTTASVVTAKTTHIFKKNKLFQVRLVAKNNASQLTDTKTIDVTTRFARTFEDLPASQRDTIRVLYVITSFDKRSGYRDIAENPNQPIYNAYLNQVFIKFLERRIPNHPKELDNLVFKGIPYVLSPEDTLKFYNNGDSDSYSKALFKDPQDALYQKILAKKRQVGASRLFFCMLDPGKPGLDHYQNTFDYVGYAPIGGGYVAAFTIPVIVHEMGHSLGFAHDNERDSRRMPLMNAGTTLVFGNEPAIWSSLRELQYKDYEHQLVKIKLLPPLSGEEVVPWYWRPILYPNNTVLDIITLKDRATTPFYGSDSNLVTTLSQALIDQYNIKVSPNICTSITVNAQPQPNGRIGVSSEKLPVAFCK</sequence>
<name>A0A927AUV1_9BACT</name>
<dbReference type="Pfam" id="PF00801">
    <property type="entry name" value="PKD"/>
    <property type="match status" value="1"/>
</dbReference>
<dbReference type="InterPro" id="IPR000601">
    <property type="entry name" value="PKD_dom"/>
</dbReference>
<dbReference type="SUPFAM" id="SSF49299">
    <property type="entry name" value="PKD domain"/>
    <property type="match status" value="1"/>
</dbReference>
<dbReference type="RefSeq" id="WP_190891720.1">
    <property type="nucleotide sequence ID" value="NZ_JACWZY010000037.1"/>
</dbReference>
<dbReference type="SMART" id="SM00089">
    <property type="entry name" value="PKD"/>
    <property type="match status" value="1"/>
</dbReference>
<dbReference type="InterPro" id="IPR035986">
    <property type="entry name" value="PKD_dom_sf"/>
</dbReference>
<dbReference type="CDD" id="cd00146">
    <property type="entry name" value="PKD"/>
    <property type="match status" value="1"/>
</dbReference>
<proteinExistence type="predicted"/>
<gene>
    <name evidence="2" type="ORF">IC229_29640</name>
</gene>
<reference evidence="2" key="1">
    <citation type="submission" date="2020-09" db="EMBL/GenBank/DDBJ databases">
        <authorList>
            <person name="Kim M.K."/>
        </authorList>
    </citation>
    <scope>NUCLEOTIDE SEQUENCE</scope>
    <source>
        <strain evidence="2">BT702</strain>
    </source>
</reference>
<dbReference type="PROSITE" id="PS50093">
    <property type="entry name" value="PKD"/>
    <property type="match status" value="1"/>
</dbReference>
<accession>A0A927AUV1</accession>
<dbReference type="EMBL" id="JACWZY010000037">
    <property type="protein sequence ID" value="MBD2704831.1"/>
    <property type="molecule type" value="Genomic_DNA"/>
</dbReference>
<comment type="caution">
    <text evidence="2">The sequence shown here is derived from an EMBL/GenBank/DDBJ whole genome shotgun (WGS) entry which is preliminary data.</text>
</comment>
<dbReference type="SUPFAM" id="SSF55486">
    <property type="entry name" value="Metalloproteases ('zincins'), catalytic domain"/>
    <property type="match status" value="1"/>
</dbReference>
<dbReference type="InterPro" id="IPR022409">
    <property type="entry name" value="PKD/Chitinase_dom"/>
</dbReference>
<dbReference type="Gene3D" id="2.60.40.10">
    <property type="entry name" value="Immunoglobulins"/>
    <property type="match status" value="1"/>
</dbReference>
<evidence type="ECO:0000259" key="1">
    <source>
        <dbReference type="PROSITE" id="PS50093"/>
    </source>
</evidence>